<keyword evidence="3" id="KW-1185">Reference proteome</keyword>
<feature type="compositionally biased region" description="Low complexity" evidence="1">
    <location>
        <begin position="86"/>
        <end position="99"/>
    </location>
</feature>
<evidence type="ECO:0000256" key="1">
    <source>
        <dbReference type="SAM" id="MobiDB-lite"/>
    </source>
</evidence>
<comment type="caution">
    <text evidence="2">The sequence shown here is derived from an EMBL/GenBank/DDBJ whole genome shotgun (WGS) entry which is preliminary data.</text>
</comment>
<feature type="compositionally biased region" description="Low complexity" evidence="1">
    <location>
        <begin position="36"/>
        <end position="50"/>
    </location>
</feature>
<proteinExistence type="predicted"/>
<dbReference type="Proteomes" id="UP000645828">
    <property type="component" value="Unassembled WGS sequence"/>
</dbReference>
<gene>
    <name evidence="2" type="ORF">NYPRO_LOCUS9917</name>
</gene>
<protein>
    <submittedName>
        <fullName evidence="2">(raccoon dog) hypothetical protein</fullName>
    </submittedName>
</protein>
<dbReference type="EMBL" id="CAJHUB010000678">
    <property type="protein sequence ID" value="CAD7677121.1"/>
    <property type="molecule type" value="Genomic_DNA"/>
</dbReference>
<accession>A0A811YI16</accession>
<sequence>MRLQATVTRRLLVQGEGLKGAWGRAEAGGLPFFPAEASLGAGPGASSGPAPKQPRPLRVTSPRTGRRRPFGPRPLESRGAGDGDGSDPPGAAPCCEAAPARPPPAAGLGVSGGGPRLRESEGPLPQHLRGARGGQGGFGVQPGGLPVPAPLKGQLPLANFWEKEGSMGAPQGGRLQGAWVAQSVKPLPSAQVMIPGSWDRAPHGTPCSAGSLLLPLPFPLPLAPTRTCARALSLSHCLK</sequence>
<organism evidence="2 3">
    <name type="scientific">Nyctereutes procyonoides</name>
    <name type="common">Raccoon dog</name>
    <name type="synonym">Canis procyonoides</name>
    <dbReference type="NCBI Taxonomy" id="34880"/>
    <lineage>
        <taxon>Eukaryota</taxon>
        <taxon>Metazoa</taxon>
        <taxon>Chordata</taxon>
        <taxon>Craniata</taxon>
        <taxon>Vertebrata</taxon>
        <taxon>Euteleostomi</taxon>
        <taxon>Mammalia</taxon>
        <taxon>Eutheria</taxon>
        <taxon>Laurasiatheria</taxon>
        <taxon>Carnivora</taxon>
        <taxon>Caniformia</taxon>
        <taxon>Canidae</taxon>
        <taxon>Nyctereutes</taxon>
    </lineage>
</organism>
<feature type="region of interest" description="Disordered" evidence="1">
    <location>
        <begin position="36"/>
        <end position="142"/>
    </location>
</feature>
<name>A0A811YI16_NYCPR</name>
<reference evidence="2" key="1">
    <citation type="submission" date="2020-12" db="EMBL/GenBank/DDBJ databases">
        <authorList>
            <consortium name="Molecular Ecology Group"/>
        </authorList>
    </citation>
    <scope>NUCLEOTIDE SEQUENCE</scope>
    <source>
        <strain evidence="2">TBG_1078</strain>
    </source>
</reference>
<dbReference type="AlphaFoldDB" id="A0A811YI16"/>
<evidence type="ECO:0000313" key="3">
    <source>
        <dbReference type="Proteomes" id="UP000645828"/>
    </source>
</evidence>
<evidence type="ECO:0000313" key="2">
    <source>
        <dbReference type="EMBL" id="CAD7677121.1"/>
    </source>
</evidence>
<feature type="compositionally biased region" description="Gly residues" evidence="1">
    <location>
        <begin position="131"/>
        <end position="142"/>
    </location>
</feature>